<keyword evidence="10" id="KW-1185">Reference proteome</keyword>
<dbReference type="EMBL" id="JASNWA010000009">
    <property type="protein sequence ID" value="KAK3169603.1"/>
    <property type="molecule type" value="Genomic_DNA"/>
</dbReference>
<keyword evidence="4" id="KW-0813">Transport</keyword>
<feature type="compositionally biased region" description="Polar residues" evidence="8">
    <location>
        <begin position="714"/>
        <end position="736"/>
    </location>
</feature>
<evidence type="ECO:0000256" key="4">
    <source>
        <dbReference type="ARBA" id="ARBA00022448"/>
    </source>
</evidence>
<evidence type="ECO:0000256" key="3">
    <source>
        <dbReference type="ARBA" id="ARBA00020978"/>
    </source>
</evidence>
<sequence length="809" mass="91167">MAAEAPDPKTFESWEEAFQYPIPAVRGMERQLRRDIDSNREKLRTLVGASYRDLLGTANSIIEMDGEMHNVEAYMGEMGQRCNTRLLEKKGTNLRSWTGEIEAPTVMVESARYAFASQLSVLRSCPDVISRLLKSGGSVLLAAKVLVISRLLHTKLSQRPNPPPYLDALRNRLASLRRRLLSRIDRRFKNLELSRDLLVEAMCAFSLATSSSPKDVLRHYHHICLEAISENREESTAGHENMFLALRIYVKTLRDTQAIVPGQLAYALEKLKSISLFKSQDVYSLMELNLDVHERWIGDDIKTFTPYLRHDDLSKAESERSLRQWAKRAFSSFLDGLRSRIQDVQDPMELVHLRRKILELWLSNHQHSLGIDSAETLDGLRDVFNSQSTCIIKARASNLAGIGIIVHGILQNWQAGISGLAPSLWDSSMTSMEMSHGGQTLRESLMTRSIGRNEPLSRVFQEYTAFLESIEALEEMIKKIREARWADDIDEVDDEDDLLDNKQVLLSEDDPGLLQEELNNALGEAYASLQTTLDRSPPHGEDVNRGQKSSFLIRTWRELRQRLPKSYQDQNFGLSSIPALQGIVADDTLRVPLEKCAKRIAKLSTKTLLERSLWEGDPELPVLPSAWTYRFLLDFTSSMTSCGSDIWTTQATNTLKRELIRVLAPLLEERPKAPAPVVNGHTNGKAGDAETKVPEDEGTANGEKDEKEKKNDKASNGTAREPTNSALANGDATTQQKESKDAKIQRIFDTSYLINATAVRDMDSKGNKLIQLRDSLSEDLALEGKSVERMKKDAGEYWKRTSLLFALLA</sequence>
<dbReference type="GO" id="GO:0006891">
    <property type="term" value="P:intra-Golgi vesicle-mediated transport"/>
    <property type="evidence" value="ECO:0007669"/>
    <property type="project" value="InterPro"/>
</dbReference>
<keyword evidence="6" id="KW-0333">Golgi apparatus</keyword>
<evidence type="ECO:0000256" key="5">
    <source>
        <dbReference type="ARBA" id="ARBA00022927"/>
    </source>
</evidence>
<feature type="compositionally biased region" description="Basic and acidic residues" evidence="8">
    <location>
        <begin position="702"/>
        <end position="713"/>
    </location>
</feature>
<comment type="similarity">
    <text evidence="2">Belongs to the COG1 family.</text>
</comment>
<dbReference type="InterPro" id="IPR033370">
    <property type="entry name" value="COG1"/>
</dbReference>
<organism evidence="9 10">
    <name type="scientific">Lepraria neglecta</name>
    <dbReference type="NCBI Taxonomy" id="209136"/>
    <lineage>
        <taxon>Eukaryota</taxon>
        <taxon>Fungi</taxon>
        <taxon>Dikarya</taxon>
        <taxon>Ascomycota</taxon>
        <taxon>Pezizomycotina</taxon>
        <taxon>Lecanoromycetes</taxon>
        <taxon>OSLEUM clade</taxon>
        <taxon>Lecanoromycetidae</taxon>
        <taxon>Lecanorales</taxon>
        <taxon>Lecanorineae</taxon>
        <taxon>Stereocaulaceae</taxon>
        <taxon>Lepraria</taxon>
    </lineage>
</organism>
<proteinExistence type="inferred from homology"/>
<evidence type="ECO:0000256" key="7">
    <source>
        <dbReference type="ARBA" id="ARBA00023136"/>
    </source>
</evidence>
<feature type="region of interest" description="Disordered" evidence="8">
    <location>
        <begin position="673"/>
        <end position="741"/>
    </location>
</feature>
<evidence type="ECO:0000313" key="9">
    <source>
        <dbReference type="EMBL" id="KAK3169603.1"/>
    </source>
</evidence>
<name>A0AAE0DJS8_9LECA</name>
<reference evidence="9" key="1">
    <citation type="submission" date="2022-11" db="EMBL/GenBank/DDBJ databases">
        <title>Chromosomal genome sequence assembly and mating type (MAT) locus characterization of the leprose asexual lichenized fungus Lepraria neglecta (Nyl.) Erichsen.</title>
        <authorList>
            <person name="Allen J.L."/>
            <person name="Pfeffer B."/>
        </authorList>
    </citation>
    <scope>NUCLEOTIDE SEQUENCE</scope>
    <source>
        <strain evidence="9">Allen 5258</strain>
    </source>
</reference>
<evidence type="ECO:0000256" key="2">
    <source>
        <dbReference type="ARBA" id="ARBA00006653"/>
    </source>
</evidence>
<dbReference type="PANTHER" id="PTHR31658:SF0">
    <property type="entry name" value="CONSERVED OLIGOMERIC GOLGI COMPLEX SUBUNIT 1"/>
    <property type="match status" value="1"/>
</dbReference>
<evidence type="ECO:0000313" key="10">
    <source>
        <dbReference type="Proteomes" id="UP001276659"/>
    </source>
</evidence>
<comment type="caution">
    <text evidence="9">The sequence shown here is derived from an EMBL/GenBank/DDBJ whole genome shotgun (WGS) entry which is preliminary data.</text>
</comment>
<dbReference type="AlphaFoldDB" id="A0AAE0DJS8"/>
<comment type="subcellular location">
    <subcellularLocation>
        <location evidence="1">Golgi apparatus membrane</location>
        <topology evidence="1">Peripheral membrane protein</topology>
    </subcellularLocation>
</comment>
<evidence type="ECO:0000256" key="8">
    <source>
        <dbReference type="SAM" id="MobiDB-lite"/>
    </source>
</evidence>
<dbReference type="Pfam" id="PF08700">
    <property type="entry name" value="VPS51_Exo84_N"/>
    <property type="match status" value="1"/>
</dbReference>
<evidence type="ECO:0000256" key="6">
    <source>
        <dbReference type="ARBA" id="ARBA00023034"/>
    </source>
</evidence>
<dbReference type="Proteomes" id="UP001276659">
    <property type="component" value="Unassembled WGS sequence"/>
</dbReference>
<accession>A0AAE0DJS8</accession>
<protein>
    <recommendedName>
        <fullName evidence="3">Conserved oligomeric Golgi complex subunit 1</fullName>
    </recommendedName>
</protein>
<dbReference type="GO" id="GO:0015031">
    <property type="term" value="P:protein transport"/>
    <property type="evidence" value="ECO:0007669"/>
    <property type="project" value="UniProtKB-KW"/>
</dbReference>
<keyword evidence="5" id="KW-0653">Protein transport</keyword>
<keyword evidence="7" id="KW-0472">Membrane</keyword>
<dbReference type="GO" id="GO:0000139">
    <property type="term" value="C:Golgi membrane"/>
    <property type="evidence" value="ECO:0007669"/>
    <property type="project" value="UniProtKB-SubCell"/>
</dbReference>
<evidence type="ECO:0000256" key="1">
    <source>
        <dbReference type="ARBA" id="ARBA00004395"/>
    </source>
</evidence>
<dbReference type="PANTHER" id="PTHR31658">
    <property type="entry name" value="CONSERVED OLIGOMERIC GOLGI COMPLEX SUBUNIT 1"/>
    <property type="match status" value="1"/>
</dbReference>
<gene>
    <name evidence="9" type="ORF">OEA41_008987</name>
</gene>
<dbReference type="GO" id="GO:0017119">
    <property type="term" value="C:Golgi transport complex"/>
    <property type="evidence" value="ECO:0007669"/>
    <property type="project" value="InterPro"/>
</dbReference>